<keyword evidence="2" id="KW-0812">Transmembrane</keyword>
<evidence type="ECO:0008006" key="5">
    <source>
        <dbReference type="Google" id="ProtNLM"/>
    </source>
</evidence>
<evidence type="ECO:0000256" key="1">
    <source>
        <dbReference type="SAM" id="MobiDB-lite"/>
    </source>
</evidence>
<keyword evidence="2" id="KW-1133">Transmembrane helix</keyword>
<evidence type="ECO:0000256" key="2">
    <source>
        <dbReference type="SAM" id="Phobius"/>
    </source>
</evidence>
<proteinExistence type="predicted"/>
<dbReference type="AlphaFoldDB" id="A0A6G8AQ89"/>
<organism evidence="3 4">
    <name type="scientific">Vagococcus hydrophili</name>
    <dbReference type="NCBI Taxonomy" id="2714947"/>
    <lineage>
        <taxon>Bacteria</taxon>
        <taxon>Bacillati</taxon>
        <taxon>Bacillota</taxon>
        <taxon>Bacilli</taxon>
        <taxon>Lactobacillales</taxon>
        <taxon>Enterococcaceae</taxon>
        <taxon>Vagococcus</taxon>
    </lineage>
</organism>
<keyword evidence="2" id="KW-0472">Membrane</keyword>
<evidence type="ECO:0000313" key="3">
    <source>
        <dbReference type="EMBL" id="QIL47241.1"/>
    </source>
</evidence>
<reference evidence="3 4" key="1">
    <citation type="submission" date="2020-03" db="EMBL/GenBank/DDBJ databases">
        <title>Vagococcus sp. nov., isolated from beetles.</title>
        <authorList>
            <person name="Hyun D.-W."/>
            <person name="Bae J.-W."/>
        </authorList>
    </citation>
    <scope>NUCLEOTIDE SEQUENCE [LARGE SCALE GENOMIC DNA]</scope>
    <source>
        <strain evidence="3 4">HDW17B</strain>
    </source>
</reference>
<keyword evidence="4" id="KW-1185">Reference proteome</keyword>
<dbReference type="EMBL" id="CP049887">
    <property type="protein sequence ID" value="QIL47241.1"/>
    <property type="molecule type" value="Genomic_DNA"/>
</dbReference>
<feature type="compositionally biased region" description="Basic and acidic residues" evidence="1">
    <location>
        <begin position="49"/>
        <end position="60"/>
    </location>
</feature>
<sequence>MIQKNWKSYVLGFLTGIALSGLFIIFKNNEKGNTTDTSTKGAQSTAIENSKKDNKVTKEKSKIGTLTNPVLLGDYQEFSDKELLGDSTFEIGTKIEEFKPAQDLPNFEPRFYGNDKLKDNNTYYGTKINIKVLKGSDQNTPYYFDSVNSIHVFVDGAESSDRVIDINQNDYSGIDGNITIGAEKTGWFGFQAPTNAKDIILKVGSYGANFYMKLK</sequence>
<dbReference type="KEGG" id="vhy:G7082_01190"/>
<dbReference type="RefSeq" id="WP_166033353.1">
    <property type="nucleotide sequence ID" value="NZ_CP049887.1"/>
</dbReference>
<accession>A0A6G8AQ89</accession>
<feature type="transmembrane region" description="Helical" evidence="2">
    <location>
        <begin position="6"/>
        <end position="26"/>
    </location>
</feature>
<protein>
    <recommendedName>
        <fullName evidence="5">DUF4352 domain-containing protein</fullName>
    </recommendedName>
</protein>
<evidence type="ECO:0000313" key="4">
    <source>
        <dbReference type="Proteomes" id="UP000501747"/>
    </source>
</evidence>
<dbReference type="Proteomes" id="UP000501747">
    <property type="component" value="Chromosome"/>
</dbReference>
<feature type="compositionally biased region" description="Polar residues" evidence="1">
    <location>
        <begin position="34"/>
        <end position="48"/>
    </location>
</feature>
<name>A0A6G8AQ89_9ENTE</name>
<gene>
    <name evidence="3" type="ORF">G7082_01190</name>
</gene>
<feature type="region of interest" description="Disordered" evidence="1">
    <location>
        <begin position="34"/>
        <end position="60"/>
    </location>
</feature>